<dbReference type="SMART" id="SM00847">
    <property type="entry name" value="HA2"/>
    <property type="match status" value="1"/>
</dbReference>
<proteinExistence type="inferred from homology"/>
<dbReference type="InterPro" id="IPR027417">
    <property type="entry name" value="P-loop_NTPase"/>
</dbReference>
<evidence type="ECO:0000313" key="12">
    <source>
        <dbReference type="Proteomes" id="UP001174909"/>
    </source>
</evidence>
<dbReference type="AlphaFoldDB" id="A0AA35RP98"/>
<dbReference type="GO" id="GO:0071013">
    <property type="term" value="C:catalytic step 2 spliceosome"/>
    <property type="evidence" value="ECO:0007669"/>
    <property type="project" value="TreeGrafter"/>
</dbReference>
<evidence type="ECO:0000256" key="8">
    <source>
        <dbReference type="SAM" id="MobiDB-lite"/>
    </source>
</evidence>
<comment type="caution">
    <text evidence="11">The sequence shown here is derived from an EMBL/GenBank/DDBJ whole genome shotgun (WGS) entry which is preliminary data.</text>
</comment>
<keyword evidence="5 11" id="KW-0347">Helicase</keyword>
<dbReference type="InterPro" id="IPR002464">
    <property type="entry name" value="DNA/RNA_helicase_DEAH_CS"/>
</dbReference>
<feature type="domain" description="Helicase ATP-binding" evidence="9">
    <location>
        <begin position="75"/>
        <end position="262"/>
    </location>
</feature>
<dbReference type="FunFam" id="3.40.50.300:FF:000145">
    <property type="entry name" value="probable ATP-dependent RNA helicase DHX40"/>
    <property type="match status" value="1"/>
</dbReference>
<evidence type="ECO:0000256" key="7">
    <source>
        <dbReference type="ARBA" id="ARBA00047984"/>
    </source>
</evidence>
<dbReference type="Gene3D" id="3.40.50.300">
    <property type="entry name" value="P-loop containing nucleotide triphosphate hydrolases"/>
    <property type="match status" value="2"/>
</dbReference>
<gene>
    <name evidence="11" type="ORF">GBAR_LOCUS9201</name>
</gene>
<dbReference type="EMBL" id="CASHTH010001390">
    <property type="protein sequence ID" value="CAI8014752.1"/>
    <property type="molecule type" value="Genomic_DNA"/>
</dbReference>
<dbReference type="InterPro" id="IPR001650">
    <property type="entry name" value="Helicase_C-like"/>
</dbReference>
<dbReference type="InterPro" id="IPR014001">
    <property type="entry name" value="Helicase_ATP-bd"/>
</dbReference>
<evidence type="ECO:0000313" key="11">
    <source>
        <dbReference type="EMBL" id="CAI8014752.1"/>
    </source>
</evidence>
<dbReference type="PROSITE" id="PS00690">
    <property type="entry name" value="DEAH_ATP_HELICASE"/>
    <property type="match status" value="1"/>
</dbReference>
<dbReference type="GO" id="GO:0003724">
    <property type="term" value="F:RNA helicase activity"/>
    <property type="evidence" value="ECO:0007669"/>
    <property type="project" value="UniProtKB-EC"/>
</dbReference>
<sequence length="740" mass="83455">MTSSFLQPRGPGEDRETHTFRGGGRSRAAGSVNLERQAEGSEGAGTVLSYNPHINLTLTQQRQRLPIFKYRSQIMYLTEKYRTVVIIGETGSGKTTQIPQYLHEANWTGNGYVVGITQPRRVAATTVSPSLPTYLPLLVCLSVCVCRQVASRVADERGAMLGREVGYSIRFDSCCDPKQTRIKFLTDGMLVREMMKDPLLKDYSVMILDEAHERTLHTDIIVGLLRKIMKKRDDLRLIVSSATLDAELFKNFFETNPTRDSSRDTAVILTVEGRVFSVQPRYVKRPVANYVTSTVETVLALHREERNGDVLAFLTGQEEVDTAVAHLGWVWPRVEHASRSNKGMQLMAVPLYGGLPYGDQLKVFQRAPPNTRKVVVATNIAETSVTLPGIVFVVDCGFVKLRTFSLTTYLESLMVVPVSQSSAVQRAGRAGRVRTGKVFRLYTEDSYEKLEQTTVPEMQRSNLAPVILQLKALGVDNVLRFHFLSPPPADSMLHALELLYALGALDDDCQLTQPLGHNMAEFPLPPMFARMLLTSDTFGCSDEAVTITAMLQVHHVFNQTSRQKASAEAARRKFCVYEGDHMTLLNVYKAFIRFNKDPRWCQQHFLNYKGLCHAVSIREQLIKLLKRFKIPLTSCEGDPEPVQRCIVSGFFPNAARLHYTGSYRTVRGDHTLLIHPSSILHSERSPPWVVFNEVIQTSKQYMRDVTVIKPGWLYELAPHFYEYGTERELAEAKRRRTDAS</sequence>
<organism evidence="11 12">
    <name type="scientific">Geodia barretti</name>
    <name type="common">Barrett's horny sponge</name>
    <dbReference type="NCBI Taxonomy" id="519541"/>
    <lineage>
        <taxon>Eukaryota</taxon>
        <taxon>Metazoa</taxon>
        <taxon>Porifera</taxon>
        <taxon>Demospongiae</taxon>
        <taxon>Heteroscleromorpha</taxon>
        <taxon>Tetractinellida</taxon>
        <taxon>Astrophorina</taxon>
        <taxon>Geodiidae</taxon>
        <taxon>Geodia</taxon>
    </lineage>
</organism>
<reference evidence="11" key="1">
    <citation type="submission" date="2023-03" db="EMBL/GenBank/DDBJ databases">
        <authorList>
            <person name="Steffen K."/>
            <person name="Cardenas P."/>
        </authorList>
    </citation>
    <scope>NUCLEOTIDE SEQUENCE</scope>
</reference>
<dbReference type="Gene3D" id="1.20.120.1080">
    <property type="match status" value="1"/>
</dbReference>
<dbReference type="CDD" id="cd17980">
    <property type="entry name" value="DEXHc_DHX35"/>
    <property type="match status" value="1"/>
</dbReference>
<comment type="catalytic activity">
    <reaction evidence="7">
        <text>ATP + H2O = ADP + phosphate + H(+)</text>
        <dbReference type="Rhea" id="RHEA:13065"/>
        <dbReference type="ChEBI" id="CHEBI:15377"/>
        <dbReference type="ChEBI" id="CHEBI:15378"/>
        <dbReference type="ChEBI" id="CHEBI:30616"/>
        <dbReference type="ChEBI" id="CHEBI:43474"/>
        <dbReference type="ChEBI" id="CHEBI:456216"/>
        <dbReference type="EC" id="3.6.4.13"/>
    </reaction>
</comment>
<dbReference type="GO" id="GO:0016787">
    <property type="term" value="F:hydrolase activity"/>
    <property type="evidence" value="ECO:0007669"/>
    <property type="project" value="UniProtKB-KW"/>
</dbReference>
<keyword evidence="3" id="KW-0547">Nucleotide-binding</keyword>
<dbReference type="PANTHER" id="PTHR18934:SF136">
    <property type="entry name" value="ATP-DEPENDENT RNA HELICASE DHX35-RELATED"/>
    <property type="match status" value="1"/>
</dbReference>
<dbReference type="PROSITE" id="PS51194">
    <property type="entry name" value="HELICASE_CTER"/>
    <property type="match status" value="1"/>
</dbReference>
<dbReference type="GO" id="GO:0003723">
    <property type="term" value="F:RNA binding"/>
    <property type="evidence" value="ECO:0007669"/>
    <property type="project" value="TreeGrafter"/>
</dbReference>
<evidence type="ECO:0000259" key="10">
    <source>
        <dbReference type="PROSITE" id="PS51194"/>
    </source>
</evidence>
<dbReference type="SMART" id="SM00490">
    <property type="entry name" value="HELICc"/>
    <property type="match status" value="1"/>
</dbReference>
<comment type="similarity">
    <text evidence="1">Belongs to the DEAD box helicase family. DEAH subfamily.</text>
</comment>
<evidence type="ECO:0000259" key="9">
    <source>
        <dbReference type="PROSITE" id="PS51192"/>
    </source>
</evidence>
<dbReference type="EC" id="3.6.4.13" evidence="2"/>
<evidence type="ECO:0000256" key="3">
    <source>
        <dbReference type="ARBA" id="ARBA00022741"/>
    </source>
</evidence>
<dbReference type="InterPro" id="IPR007502">
    <property type="entry name" value="Helicase-assoc_dom"/>
</dbReference>
<dbReference type="PROSITE" id="PS51192">
    <property type="entry name" value="HELICASE_ATP_BIND_1"/>
    <property type="match status" value="1"/>
</dbReference>
<evidence type="ECO:0000256" key="2">
    <source>
        <dbReference type="ARBA" id="ARBA00012552"/>
    </source>
</evidence>
<name>A0AA35RP98_GEOBA</name>
<feature type="region of interest" description="Disordered" evidence="8">
    <location>
        <begin position="1"/>
        <end position="27"/>
    </location>
</feature>
<dbReference type="Pfam" id="PF07717">
    <property type="entry name" value="OB_NTP_bind"/>
    <property type="match status" value="1"/>
</dbReference>
<evidence type="ECO:0000256" key="6">
    <source>
        <dbReference type="ARBA" id="ARBA00022840"/>
    </source>
</evidence>
<keyword evidence="4" id="KW-0378">Hydrolase</keyword>
<dbReference type="Pfam" id="PF00271">
    <property type="entry name" value="Helicase_C"/>
    <property type="match status" value="1"/>
</dbReference>
<dbReference type="GO" id="GO:0005524">
    <property type="term" value="F:ATP binding"/>
    <property type="evidence" value="ECO:0007669"/>
    <property type="project" value="UniProtKB-KW"/>
</dbReference>
<dbReference type="SUPFAM" id="SSF52540">
    <property type="entry name" value="P-loop containing nucleoside triphosphate hydrolases"/>
    <property type="match status" value="1"/>
</dbReference>
<evidence type="ECO:0000256" key="5">
    <source>
        <dbReference type="ARBA" id="ARBA00022806"/>
    </source>
</evidence>
<protein>
    <recommendedName>
        <fullName evidence="2">RNA helicase</fullName>
        <ecNumber evidence="2">3.6.4.13</ecNumber>
    </recommendedName>
</protein>
<dbReference type="Proteomes" id="UP001174909">
    <property type="component" value="Unassembled WGS sequence"/>
</dbReference>
<dbReference type="Pfam" id="PF00270">
    <property type="entry name" value="DEAD"/>
    <property type="match status" value="1"/>
</dbReference>
<dbReference type="CDD" id="cd18791">
    <property type="entry name" value="SF2_C_RHA"/>
    <property type="match status" value="1"/>
</dbReference>
<feature type="domain" description="Helicase C-terminal" evidence="10">
    <location>
        <begin position="294"/>
        <end position="474"/>
    </location>
</feature>
<evidence type="ECO:0000256" key="4">
    <source>
        <dbReference type="ARBA" id="ARBA00022801"/>
    </source>
</evidence>
<dbReference type="Pfam" id="PF21010">
    <property type="entry name" value="HA2_C"/>
    <property type="match status" value="1"/>
</dbReference>
<keyword evidence="12" id="KW-1185">Reference proteome</keyword>
<dbReference type="InterPro" id="IPR011709">
    <property type="entry name" value="DEAD-box_helicase_OB_fold"/>
</dbReference>
<dbReference type="InterPro" id="IPR011545">
    <property type="entry name" value="DEAD/DEAH_box_helicase_dom"/>
</dbReference>
<dbReference type="FunFam" id="3.40.50.300:FF:000578">
    <property type="entry name" value="probable ATP-dependent RNA helicase DHX35"/>
    <property type="match status" value="1"/>
</dbReference>
<dbReference type="SMART" id="SM00487">
    <property type="entry name" value="DEXDc"/>
    <property type="match status" value="1"/>
</dbReference>
<accession>A0AA35RP98</accession>
<evidence type="ECO:0000256" key="1">
    <source>
        <dbReference type="ARBA" id="ARBA00008792"/>
    </source>
</evidence>
<dbReference type="InterPro" id="IPR048333">
    <property type="entry name" value="HA2_WH"/>
</dbReference>
<dbReference type="PANTHER" id="PTHR18934">
    <property type="entry name" value="ATP-DEPENDENT RNA HELICASE"/>
    <property type="match status" value="1"/>
</dbReference>
<dbReference type="Pfam" id="PF04408">
    <property type="entry name" value="WHD_HA2"/>
    <property type="match status" value="1"/>
</dbReference>
<keyword evidence="6" id="KW-0067">ATP-binding</keyword>